<dbReference type="PATRIC" id="fig|1365965.3.peg.1792"/>
<evidence type="ECO:0000256" key="1">
    <source>
        <dbReference type="ARBA" id="ARBA00004141"/>
    </source>
</evidence>
<evidence type="ECO:0000256" key="6">
    <source>
        <dbReference type="SAM" id="Phobius"/>
    </source>
</evidence>
<evidence type="ECO:0000259" key="7">
    <source>
        <dbReference type="Pfam" id="PF04138"/>
    </source>
</evidence>
<feature type="domain" description="GtrA/DPMS transmembrane" evidence="7">
    <location>
        <begin position="47"/>
        <end position="134"/>
    </location>
</feature>
<feature type="transmembrane region" description="Helical" evidence="6">
    <location>
        <begin position="65"/>
        <end position="87"/>
    </location>
</feature>
<proteinExistence type="predicted"/>
<keyword evidence="4 6" id="KW-0472">Membrane</keyword>
<dbReference type="GO" id="GO:0000271">
    <property type="term" value="P:polysaccharide biosynthetic process"/>
    <property type="evidence" value="ECO:0007669"/>
    <property type="project" value="InterPro"/>
</dbReference>
<organism evidence="8 9">
    <name type="scientific">Bifidobacterium breve MCC 1128</name>
    <dbReference type="NCBI Taxonomy" id="1365965"/>
    <lineage>
        <taxon>Bacteria</taxon>
        <taxon>Bacillati</taxon>
        <taxon>Actinomycetota</taxon>
        <taxon>Actinomycetes</taxon>
        <taxon>Bifidobacteriales</taxon>
        <taxon>Bifidobacteriaceae</taxon>
        <taxon>Bifidobacterium</taxon>
    </lineage>
</organism>
<evidence type="ECO:0000256" key="4">
    <source>
        <dbReference type="ARBA" id="ARBA00023136"/>
    </source>
</evidence>
<dbReference type="InterPro" id="IPR007267">
    <property type="entry name" value="GtrA_DPMS_TM"/>
</dbReference>
<feature type="region of interest" description="Disordered" evidence="5">
    <location>
        <begin position="1"/>
        <end position="34"/>
    </location>
</feature>
<evidence type="ECO:0000313" key="9">
    <source>
        <dbReference type="Proteomes" id="UP000037193"/>
    </source>
</evidence>
<sequence length="164" mass="17516">MGMANNGADVKPNQGVGATNTSTTTNTAENTVGTATPKQNGLAVLGKYVGVSATQTIAEYATFAILHLIGVPSQIANGIAVVCSATYNFVMNRNVTFKSSSNFTRSVALFVLLWCWFAVAFVIMVVIAFAIIGMQRAMSSTTRQNTHGNHHDNILSQRGYHRAD</sequence>
<keyword evidence="3 6" id="KW-1133">Transmembrane helix</keyword>
<dbReference type="GO" id="GO:0016020">
    <property type="term" value="C:membrane"/>
    <property type="evidence" value="ECO:0007669"/>
    <property type="project" value="UniProtKB-SubCell"/>
</dbReference>
<evidence type="ECO:0000256" key="5">
    <source>
        <dbReference type="SAM" id="MobiDB-lite"/>
    </source>
</evidence>
<evidence type="ECO:0000313" key="8">
    <source>
        <dbReference type="EMBL" id="KOA39365.1"/>
    </source>
</evidence>
<evidence type="ECO:0000256" key="2">
    <source>
        <dbReference type="ARBA" id="ARBA00022692"/>
    </source>
</evidence>
<feature type="compositionally biased region" description="Low complexity" evidence="5">
    <location>
        <begin position="15"/>
        <end position="34"/>
    </location>
</feature>
<feature type="transmembrane region" description="Helical" evidence="6">
    <location>
        <begin position="107"/>
        <end position="133"/>
    </location>
</feature>
<protein>
    <submittedName>
        <fullName evidence="8">Polysaccharide synthesis protein GtrA</fullName>
    </submittedName>
</protein>
<reference evidence="8 9" key="1">
    <citation type="journal article" date="2015" name="Int J Genomics">
        <title>Comparative Genomics Revealed Genetic Diversity and Species/Strain-Level Differences in Carbohydrate Metabolism of Three Probiotic Bifidobacterial Species.</title>
        <authorList>
            <person name="Odamaki T."/>
            <person name="Horigome A."/>
            <person name="Sugahara H."/>
            <person name="Hashikura N."/>
            <person name="Minami J."/>
            <person name="Xiao J.Z."/>
            <person name="Abe F."/>
        </authorList>
    </citation>
    <scope>NUCLEOTIDE SEQUENCE [LARGE SCALE GENOMIC DNA]</scope>
    <source>
        <strain evidence="8 9">MCC 1128</strain>
    </source>
</reference>
<dbReference type="EMBL" id="AVQD01000015">
    <property type="protein sequence ID" value="KOA39365.1"/>
    <property type="molecule type" value="Genomic_DNA"/>
</dbReference>
<keyword evidence="2 6" id="KW-0812">Transmembrane</keyword>
<evidence type="ECO:0000256" key="3">
    <source>
        <dbReference type="ARBA" id="ARBA00022989"/>
    </source>
</evidence>
<comment type="subcellular location">
    <subcellularLocation>
        <location evidence="1">Membrane</location>
        <topology evidence="1">Multi-pass membrane protein</topology>
    </subcellularLocation>
</comment>
<gene>
    <name evidence="8" type="ORF">BBM1128_08910</name>
</gene>
<dbReference type="AlphaFoldDB" id="A0A0L7AVY3"/>
<comment type="caution">
    <text evidence="8">The sequence shown here is derived from an EMBL/GenBank/DDBJ whole genome shotgun (WGS) entry which is preliminary data.</text>
</comment>
<dbReference type="Pfam" id="PF04138">
    <property type="entry name" value="GtrA_DPMS_TM"/>
    <property type="match status" value="1"/>
</dbReference>
<dbReference type="Proteomes" id="UP000037193">
    <property type="component" value="Unassembled WGS sequence"/>
</dbReference>
<name>A0A0L7AVY3_BIFBR</name>
<feature type="region of interest" description="Disordered" evidence="5">
    <location>
        <begin position="142"/>
        <end position="164"/>
    </location>
</feature>
<accession>A0A0L7AVY3</accession>